<keyword evidence="6 11" id="KW-1133">Transmembrane helix</keyword>
<protein>
    <submittedName>
        <fullName evidence="12">Vesicle transport through interaction with t-SNAREs 1B</fullName>
    </submittedName>
</protein>
<dbReference type="Proteomes" id="UP000790347">
    <property type="component" value="Unassembled WGS sequence"/>
</dbReference>
<proteinExistence type="inferred from homology"/>
<dbReference type="GO" id="GO:0015031">
    <property type="term" value="P:protein transport"/>
    <property type="evidence" value="ECO:0007669"/>
    <property type="project" value="UniProtKB-KW"/>
</dbReference>
<accession>A0A922L9E8</accession>
<dbReference type="FunFam" id="1.20.5.110:FF:000002">
    <property type="entry name" value="Vesicle transport through interaction with t-SNAREsB"/>
    <property type="match status" value="1"/>
</dbReference>
<evidence type="ECO:0000256" key="8">
    <source>
        <dbReference type="ARBA" id="ARBA00023136"/>
    </source>
</evidence>
<reference evidence="12" key="1">
    <citation type="submission" date="2013-05" db="EMBL/GenBank/DDBJ databases">
        <authorList>
            <person name="Yim A.K.Y."/>
            <person name="Chan T.F."/>
            <person name="Ji K.M."/>
            <person name="Liu X.Y."/>
            <person name="Zhou J.W."/>
            <person name="Li R.Q."/>
            <person name="Yang K.Y."/>
            <person name="Li J."/>
            <person name="Li M."/>
            <person name="Law P.T.W."/>
            <person name="Wu Y.L."/>
            <person name="Cai Z.L."/>
            <person name="Qin H."/>
            <person name="Bao Y."/>
            <person name="Leung R.K.K."/>
            <person name="Ng P.K.S."/>
            <person name="Zou J."/>
            <person name="Zhong X.J."/>
            <person name="Ran P.X."/>
            <person name="Zhong N.S."/>
            <person name="Liu Z.G."/>
            <person name="Tsui S.K.W."/>
        </authorList>
    </citation>
    <scope>NUCLEOTIDE SEQUENCE</scope>
    <source>
        <strain evidence="12">Derf</strain>
        <tissue evidence="12">Whole organism</tissue>
    </source>
</reference>
<evidence type="ECO:0000256" key="6">
    <source>
        <dbReference type="ARBA" id="ARBA00022989"/>
    </source>
</evidence>
<dbReference type="PANTHER" id="PTHR21230">
    <property type="entry name" value="VESICLE TRANSPORT V-SNARE PROTEIN VTI1-RELATED"/>
    <property type="match status" value="1"/>
</dbReference>
<dbReference type="GO" id="GO:0005484">
    <property type="term" value="F:SNAP receptor activity"/>
    <property type="evidence" value="ECO:0007669"/>
    <property type="project" value="TreeGrafter"/>
</dbReference>
<evidence type="ECO:0000256" key="10">
    <source>
        <dbReference type="SAM" id="MobiDB-lite"/>
    </source>
</evidence>
<dbReference type="GO" id="GO:0006906">
    <property type="term" value="P:vesicle fusion"/>
    <property type="evidence" value="ECO:0007669"/>
    <property type="project" value="TreeGrafter"/>
</dbReference>
<evidence type="ECO:0000313" key="12">
    <source>
        <dbReference type="EMBL" id="KAH9527168.1"/>
    </source>
</evidence>
<reference evidence="12" key="2">
    <citation type="journal article" date="2022" name="Res Sq">
        <title>Comparative Genomics Reveals Insights into the Divergent Evolution of Astigmatic Mites and Household Pest Adaptations.</title>
        <authorList>
            <person name="Xiong Q."/>
            <person name="Wan A.T.-Y."/>
            <person name="Liu X.-Y."/>
            <person name="Fung C.S.-H."/>
            <person name="Xiao X."/>
            <person name="Malainual N."/>
            <person name="Hou J."/>
            <person name="Wang L."/>
            <person name="Wang M."/>
            <person name="Yang K."/>
            <person name="Cui Y."/>
            <person name="Leung E."/>
            <person name="Nong W."/>
            <person name="Shin S.-K."/>
            <person name="Au S."/>
            <person name="Jeong K.Y."/>
            <person name="Chew F.T."/>
            <person name="Hui J."/>
            <person name="Leung T.F."/>
            <person name="Tungtrongchitr A."/>
            <person name="Zhong N."/>
            <person name="Liu Z."/>
            <person name="Tsui S."/>
        </authorList>
    </citation>
    <scope>NUCLEOTIDE SEQUENCE</scope>
    <source>
        <strain evidence="12">Derf</strain>
        <tissue evidence="12">Whole organism</tissue>
    </source>
</reference>
<keyword evidence="7 9" id="KW-0175">Coiled coil</keyword>
<keyword evidence="5" id="KW-0653">Protein transport</keyword>
<dbReference type="GO" id="GO:0031902">
    <property type="term" value="C:late endosome membrane"/>
    <property type="evidence" value="ECO:0007669"/>
    <property type="project" value="TreeGrafter"/>
</dbReference>
<evidence type="ECO:0000256" key="3">
    <source>
        <dbReference type="ARBA" id="ARBA00022448"/>
    </source>
</evidence>
<evidence type="ECO:0000256" key="9">
    <source>
        <dbReference type="SAM" id="Coils"/>
    </source>
</evidence>
<organism evidence="12 13">
    <name type="scientific">Dermatophagoides farinae</name>
    <name type="common">American house dust mite</name>
    <dbReference type="NCBI Taxonomy" id="6954"/>
    <lineage>
        <taxon>Eukaryota</taxon>
        <taxon>Metazoa</taxon>
        <taxon>Ecdysozoa</taxon>
        <taxon>Arthropoda</taxon>
        <taxon>Chelicerata</taxon>
        <taxon>Arachnida</taxon>
        <taxon>Acari</taxon>
        <taxon>Acariformes</taxon>
        <taxon>Sarcoptiformes</taxon>
        <taxon>Astigmata</taxon>
        <taxon>Psoroptidia</taxon>
        <taxon>Analgoidea</taxon>
        <taxon>Pyroglyphidae</taxon>
        <taxon>Dermatophagoidinae</taxon>
        <taxon>Dermatophagoides</taxon>
    </lineage>
</organism>
<dbReference type="AlphaFoldDB" id="A0A922L9E8"/>
<comment type="subcellular location">
    <subcellularLocation>
        <location evidence="1">Membrane</location>
        <topology evidence="1">Single-pass type IV membrane protein</topology>
    </subcellularLocation>
</comment>
<comment type="similarity">
    <text evidence="2">Belongs to the VTI1 family.</text>
</comment>
<evidence type="ECO:0000256" key="11">
    <source>
        <dbReference type="SAM" id="Phobius"/>
    </source>
</evidence>
<evidence type="ECO:0000256" key="2">
    <source>
        <dbReference type="ARBA" id="ARBA00006108"/>
    </source>
</evidence>
<keyword evidence="4 11" id="KW-0812">Transmembrane</keyword>
<name>A0A922L9E8_DERFA</name>
<keyword evidence="13" id="KW-1185">Reference proteome</keyword>
<evidence type="ECO:0000256" key="5">
    <source>
        <dbReference type="ARBA" id="ARBA00022927"/>
    </source>
</evidence>
<dbReference type="Pfam" id="PF12352">
    <property type="entry name" value="V-SNARE_C"/>
    <property type="match status" value="1"/>
</dbReference>
<dbReference type="Gene3D" id="1.20.5.110">
    <property type="match status" value="1"/>
</dbReference>
<evidence type="ECO:0000313" key="13">
    <source>
        <dbReference type="Proteomes" id="UP000790347"/>
    </source>
</evidence>
<keyword evidence="3" id="KW-0813">Transport</keyword>
<evidence type="ECO:0000256" key="1">
    <source>
        <dbReference type="ARBA" id="ARBA00004211"/>
    </source>
</evidence>
<dbReference type="SUPFAM" id="SSF58038">
    <property type="entry name" value="SNARE fusion complex"/>
    <property type="match status" value="1"/>
</dbReference>
<feature type="coiled-coil region" evidence="9">
    <location>
        <begin position="145"/>
        <end position="172"/>
    </location>
</feature>
<dbReference type="GO" id="GO:0000149">
    <property type="term" value="F:SNARE binding"/>
    <property type="evidence" value="ECO:0007669"/>
    <property type="project" value="TreeGrafter"/>
</dbReference>
<keyword evidence="8 11" id="KW-0472">Membrane</keyword>
<dbReference type="GO" id="GO:0012507">
    <property type="term" value="C:ER to Golgi transport vesicle membrane"/>
    <property type="evidence" value="ECO:0007669"/>
    <property type="project" value="TreeGrafter"/>
</dbReference>
<feature type="compositionally biased region" description="Low complexity" evidence="10">
    <location>
        <begin position="81"/>
        <end position="96"/>
    </location>
</feature>
<feature type="transmembrane region" description="Helical" evidence="11">
    <location>
        <begin position="189"/>
        <end position="210"/>
    </location>
</feature>
<comment type="caution">
    <text evidence="12">The sequence shown here is derived from an EMBL/GenBank/DDBJ whole genome shotgun (WGS) entry which is preliminary data.</text>
</comment>
<sequence length="215" mass="24770">MSSSSRRFEDLKDELISLKEKIRIHRRRNANELTINKLFIDGDRLIEMLRNEVAKCPPQVQSEMNGRFFALMNEWNAFKKTTTTSSNGGSRSMGSTFGQQNSYNTDGTQRQILAQAIGSLEQTSLSLHRSEMVARETEEIGTNIVDELGNQRESLLRTRETLETNNENLKRTHRLIRTINTTLITNKCLLIVIILMEILILLAIIAYRFIIHHHK</sequence>
<dbReference type="GO" id="GO:0031201">
    <property type="term" value="C:SNARE complex"/>
    <property type="evidence" value="ECO:0007669"/>
    <property type="project" value="TreeGrafter"/>
</dbReference>
<gene>
    <name evidence="12" type="primary">VTI1B</name>
    <name evidence="12" type="ORF">DERF_001208</name>
</gene>
<dbReference type="GO" id="GO:0005789">
    <property type="term" value="C:endoplasmic reticulum membrane"/>
    <property type="evidence" value="ECO:0007669"/>
    <property type="project" value="TreeGrafter"/>
</dbReference>
<dbReference type="GO" id="GO:0005794">
    <property type="term" value="C:Golgi apparatus"/>
    <property type="evidence" value="ECO:0007669"/>
    <property type="project" value="TreeGrafter"/>
</dbReference>
<evidence type="ECO:0000256" key="4">
    <source>
        <dbReference type="ARBA" id="ARBA00022692"/>
    </source>
</evidence>
<feature type="region of interest" description="Disordered" evidence="10">
    <location>
        <begin position="81"/>
        <end position="104"/>
    </location>
</feature>
<dbReference type="EMBL" id="ASGP02000001">
    <property type="protein sequence ID" value="KAH9527168.1"/>
    <property type="molecule type" value="Genomic_DNA"/>
</dbReference>
<dbReference type="CDD" id="cd15890">
    <property type="entry name" value="SNARE_Vti1b"/>
    <property type="match status" value="1"/>
</dbReference>
<evidence type="ECO:0000256" key="7">
    <source>
        <dbReference type="ARBA" id="ARBA00023054"/>
    </source>
</evidence>
<feature type="coiled-coil region" evidence="9">
    <location>
        <begin position="1"/>
        <end position="28"/>
    </location>
</feature>